<dbReference type="Proteomes" id="UP001632038">
    <property type="component" value="Unassembled WGS sequence"/>
</dbReference>
<organism evidence="1 2">
    <name type="scientific">Castilleja foliolosa</name>
    <dbReference type="NCBI Taxonomy" id="1961234"/>
    <lineage>
        <taxon>Eukaryota</taxon>
        <taxon>Viridiplantae</taxon>
        <taxon>Streptophyta</taxon>
        <taxon>Embryophyta</taxon>
        <taxon>Tracheophyta</taxon>
        <taxon>Spermatophyta</taxon>
        <taxon>Magnoliopsida</taxon>
        <taxon>eudicotyledons</taxon>
        <taxon>Gunneridae</taxon>
        <taxon>Pentapetalae</taxon>
        <taxon>asterids</taxon>
        <taxon>lamiids</taxon>
        <taxon>Lamiales</taxon>
        <taxon>Orobanchaceae</taxon>
        <taxon>Pedicularideae</taxon>
        <taxon>Castillejinae</taxon>
        <taxon>Castilleja</taxon>
    </lineage>
</organism>
<dbReference type="AlphaFoldDB" id="A0ABD3DA54"/>
<sequence>MWEAICLTVAATAGNNIGKVIQKKGDTSICFRQSLDYWNLDGYFRSHLDIASIISCS</sequence>
<accession>A0ABD3DA54</accession>
<reference evidence="2" key="1">
    <citation type="journal article" date="2024" name="IScience">
        <title>Strigolactones Initiate the Formation of Haustorium-like Structures in Castilleja.</title>
        <authorList>
            <person name="Buerger M."/>
            <person name="Peterson D."/>
            <person name="Chory J."/>
        </authorList>
    </citation>
    <scope>NUCLEOTIDE SEQUENCE [LARGE SCALE GENOMIC DNA]</scope>
</reference>
<proteinExistence type="predicted"/>
<protein>
    <submittedName>
        <fullName evidence="1">Uncharacterized protein</fullName>
    </submittedName>
</protein>
<name>A0ABD3DA54_9LAMI</name>
<gene>
    <name evidence="1" type="ORF">CASFOL_017115</name>
</gene>
<evidence type="ECO:0000313" key="1">
    <source>
        <dbReference type="EMBL" id="KAL3639208.1"/>
    </source>
</evidence>
<dbReference type="EMBL" id="JAVIJP010000018">
    <property type="protein sequence ID" value="KAL3639208.1"/>
    <property type="molecule type" value="Genomic_DNA"/>
</dbReference>
<evidence type="ECO:0000313" key="2">
    <source>
        <dbReference type="Proteomes" id="UP001632038"/>
    </source>
</evidence>
<keyword evidence="2" id="KW-1185">Reference proteome</keyword>
<comment type="caution">
    <text evidence="1">The sequence shown here is derived from an EMBL/GenBank/DDBJ whole genome shotgun (WGS) entry which is preliminary data.</text>
</comment>